<proteinExistence type="predicted"/>
<evidence type="ECO:0000313" key="3">
    <source>
        <dbReference type="Proteomes" id="UP001324287"/>
    </source>
</evidence>
<name>A0ABZ1B3Y7_9ACTN</name>
<accession>A0ABZ1B3Y7</accession>
<organism evidence="2 3">
    <name type="scientific">Blastococcus brunescens</name>
    <dbReference type="NCBI Taxonomy" id="1564165"/>
    <lineage>
        <taxon>Bacteria</taxon>
        <taxon>Bacillati</taxon>
        <taxon>Actinomycetota</taxon>
        <taxon>Actinomycetes</taxon>
        <taxon>Geodermatophilales</taxon>
        <taxon>Geodermatophilaceae</taxon>
        <taxon>Blastococcus</taxon>
    </lineage>
</organism>
<keyword evidence="1" id="KW-0472">Membrane</keyword>
<dbReference type="EMBL" id="CP141261">
    <property type="protein sequence ID" value="WRL65459.1"/>
    <property type="molecule type" value="Genomic_DNA"/>
</dbReference>
<sequence>MAGVFTTVPQAAWDGRPRECSSPTGTTWGLIATVTLLGLLLTSGCVAGGNPSRRWHDYR</sequence>
<protein>
    <submittedName>
        <fullName evidence="2">Uncharacterized protein</fullName>
    </submittedName>
</protein>
<gene>
    <name evidence="2" type="ORF">U6N30_07515</name>
</gene>
<keyword evidence="1" id="KW-1133">Transmembrane helix</keyword>
<evidence type="ECO:0000313" key="2">
    <source>
        <dbReference type="EMBL" id="WRL65459.1"/>
    </source>
</evidence>
<keyword evidence="1" id="KW-0812">Transmembrane</keyword>
<evidence type="ECO:0000256" key="1">
    <source>
        <dbReference type="SAM" id="Phobius"/>
    </source>
</evidence>
<feature type="transmembrane region" description="Helical" evidence="1">
    <location>
        <begin position="28"/>
        <end position="49"/>
    </location>
</feature>
<reference evidence="2 3" key="1">
    <citation type="submission" date="2023-12" db="EMBL/GenBank/DDBJ databases">
        <title>Blastococcus brunescens sp. nov., an actonobacterium isolated from sandstone collected in sahara desert.</title>
        <authorList>
            <person name="Gtari M."/>
            <person name="Ghodhbane F."/>
        </authorList>
    </citation>
    <scope>NUCLEOTIDE SEQUENCE [LARGE SCALE GENOMIC DNA]</scope>
    <source>
        <strain evidence="2 3">BMG 8361</strain>
    </source>
</reference>
<keyword evidence="3" id="KW-1185">Reference proteome</keyword>
<dbReference type="RefSeq" id="WP_324276781.1">
    <property type="nucleotide sequence ID" value="NZ_CP141261.1"/>
</dbReference>
<dbReference type="Proteomes" id="UP001324287">
    <property type="component" value="Chromosome"/>
</dbReference>